<name>Q08FF6_DPV84</name>
<dbReference type="Proteomes" id="UP000162522">
    <property type="component" value="Segment"/>
</dbReference>
<evidence type="ECO:0000313" key="3">
    <source>
        <dbReference type="Proteomes" id="UP000162522"/>
    </source>
</evidence>
<dbReference type="SUPFAM" id="SSF47986">
    <property type="entry name" value="DEATH domain"/>
    <property type="match status" value="1"/>
</dbReference>
<proteinExistence type="predicted"/>
<evidence type="ECO:0000259" key="1">
    <source>
        <dbReference type="PROSITE" id="PS50824"/>
    </source>
</evidence>
<dbReference type="Gene3D" id="1.10.533.10">
    <property type="entry name" value="Death Domain, Fas"/>
    <property type="match status" value="1"/>
</dbReference>
<protein>
    <recommendedName>
        <fullName evidence="1">Pyrin domain-containing protein</fullName>
    </recommendedName>
</protein>
<dbReference type="InterPro" id="IPR011029">
    <property type="entry name" value="DEATH-like_dom_sf"/>
</dbReference>
<dbReference type="InterPro" id="IPR004020">
    <property type="entry name" value="DAPIN"/>
</dbReference>
<accession>Q08FF6</accession>
<feature type="domain" description="Pyrin" evidence="1">
    <location>
        <begin position="1"/>
        <end position="89"/>
    </location>
</feature>
<gene>
    <name evidence="2" type="ORF">DpV84gp024</name>
</gene>
<dbReference type="Pfam" id="PF02758">
    <property type="entry name" value="PYRIN"/>
    <property type="match status" value="1"/>
</dbReference>
<dbReference type="EMBL" id="AY689437">
    <property type="protein sequence ID" value="ABI99011.1"/>
    <property type="molecule type" value="Genomic_DNA"/>
</dbReference>
<evidence type="ECO:0000313" key="2">
    <source>
        <dbReference type="EMBL" id="ABI99011.1"/>
    </source>
</evidence>
<sequence length="129" mass="15889">MELRSAIIAVLENINRYQFKMIIFITQDELRIEEEEKPTMDRIDLAEKLIKKYKDIRSLYFLLNIFREMPDTEFVIKQLSDYIKRFNRKYLEQNDTTFGKTQPTIKRKHRFRNMDVLKRLSCSEKRRLF</sequence>
<dbReference type="PROSITE" id="PS50824">
    <property type="entry name" value="DAPIN"/>
    <property type="match status" value="1"/>
</dbReference>
<organismHost>
    <name type="scientific">Odocoileus hemionus</name>
    <name type="common">Mule deer</name>
    <name type="synonym">Cervus hemionus</name>
    <dbReference type="NCBI Taxonomy" id="9872"/>
</organismHost>
<organism evidence="2 3">
    <name type="scientific">Deerpox virus (strain W-1170-84)</name>
    <name type="common">DPV</name>
    <dbReference type="NCBI Taxonomy" id="305676"/>
    <lineage>
        <taxon>Viruses</taxon>
        <taxon>Varidnaviria</taxon>
        <taxon>Bamfordvirae</taxon>
        <taxon>Nucleocytoviricota</taxon>
        <taxon>Pokkesviricetes</taxon>
        <taxon>Chitovirales</taxon>
        <taxon>Poxviridae</taxon>
        <taxon>Chordopoxvirinae</taxon>
        <taxon>Cervidpoxvirus</taxon>
        <taxon>Cervidpoxvirus muledeerpox</taxon>
        <taxon>Mule deerpox virus</taxon>
    </lineage>
</organism>
<reference evidence="2 3" key="1">
    <citation type="journal article" date="2005" name="J. Virol.">
        <title>Genome of deerpox virus.</title>
        <authorList>
            <person name="Afonso C.L."/>
            <person name="Delhon G."/>
            <person name="Tulman E.R."/>
            <person name="Lu Z."/>
            <person name="Zsak A."/>
            <person name="Becerra V.M."/>
            <person name="Zsak L."/>
            <person name="Kutish G.F."/>
            <person name="Rock D.L."/>
        </authorList>
    </citation>
    <scope>NUCLEOTIDE SEQUENCE [LARGE SCALE GENOMIC DNA]</scope>
    <source>
        <strain evidence="2">W-1170-84</strain>
    </source>
</reference>